<dbReference type="EMBL" id="JAADYS010003349">
    <property type="protein sequence ID" value="KAF4448090.1"/>
    <property type="molecule type" value="Genomic_DNA"/>
</dbReference>
<evidence type="ECO:0000256" key="1">
    <source>
        <dbReference type="ARBA" id="ARBA00005083"/>
    </source>
</evidence>
<dbReference type="AlphaFoldDB" id="A0A8H4KBB7"/>
<dbReference type="PROSITE" id="PS51387">
    <property type="entry name" value="FAD_PCMH"/>
    <property type="match status" value="1"/>
</dbReference>
<dbReference type="InterPro" id="IPR007173">
    <property type="entry name" value="ALO_C"/>
</dbReference>
<keyword evidence="3" id="KW-0560">Oxidoreductase</keyword>
<dbReference type="UniPathway" id="UPA00771">
    <property type="reaction ID" value="UER00766"/>
</dbReference>
<feature type="domain" description="FAD-binding PCMH-type" evidence="5">
    <location>
        <begin position="1"/>
        <end position="145"/>
    </location>
</feature>
<keyword evidence="7" id="KW-1185">Reference proteome</keyword>
<evidence type="ECO:0000256" key="4">
    <source>
        <dbReference type="ARBA" id="ARBA00033418"/>
    </source>
</evidence>
<evidence type="ECO:0000259" key="5">
    <source>
        <dbReference type="PROSITE" id="PS51387"/>
    </source>
</evidence>
<dbReference type="InterPro" id="IPR010031">
    <property type="entry name" value="FAD_lactone_oxidase-like"/>
</dbReference>
<dbReference type="PANTHER" id="PTHR43762">
    <property type="entry name" value="L-GULONOLACTONE OXIDASE"/>
    <property type="match status" value="1"/>
</dbReference>
<dbReference type="Gene3D" id="3.30.465.10">
    <property type="match status" value="1"/>
</dbReference>
<dbReference type="GO" id="GO:0071949">
    <property type="term" value="F:FAD binding"/>
    <property type="evidence" value="ECO:0007669"/>
    <property type="project" value="InterPro"/>
</dbReference>
<dbReference type="PANTHER" id="PTHR43762:SF1">
    <property type="entry name" value="D-ARABINONO-1,4-LACTONE OXIDASE"/>
    <property type="match status" value="1"/>
</dbReference>
<organism evidence="6 7">
    <name type="scientific">Fusarium albosuccineum</name>
    <dbReference type="NCBI Taxonomy" id="1237068"/>
    <lineage>
        <taxon>Eukaryota</taxon>
        <taxon>Fungi</taxon>
        <taxon>Dikarya</taxon>
        <taxon>Ascomycota</taxon>
        <taxon>Pezizomycotina</taxon>
        <taxon>Sordariomycetes</taxon>
        <taxon>Hypocreomycetidae</taxon>
        <taxon>Hypocreales</taxon>
        <taxon>Nectriaceae</taxon>
        <taxon>Fusarium</taxon>
        <taxon>Fusarium decemcellulare species complex</taxon>
    </lineage>
</organism>
<dbReference type="InterPro" id="IPR016166">
    <property type="entry name" value="FAD-bd_PCMH"/>
</dbReference>
<dbReference type="GO" id="GO:0003885">
    <property type="term" value="F:D-arabinono-1,4-lactone oxidase activity"/>
    <property type="evidence" value="ECO:0007669"/>
    <property type="project" value="UniProtKB-EC"/>
</dbReference>
<sequence>MNQLLTINPSTLKTPSAAESYVFVESGITLKDLNQKLDKNKKALATLGAYDGQTLAGAISTGTHGSGVTLGNLASLVRAVVLVSESGTVYQIEPKDGITDPTKFVPGPGVVAQVLKQDDDWFRAALVAMGCLGLIHSYILEVVPAFLLSEKRCVTTWQTFRSQLAGGISSQPLSNRHFEIDINPYTTGGLNVAVTTVRNVPPAGTKAGGSRGFGNWLAGLIAQWPLARKLLVWYLNHKPGSSPGFITRGLNTLQTNHYVGKSFEVLNIGAVDNIKAYAMELSIDANQDIVTVIDHILALFQKAAHEKKWYLAGPVAMRFVKSSDAFLEPQEGRTTMMVEMDMLYGIKKGEELLKLMTQELRSGPYGKGVRVHWGLDLDTVQKGDLAKMYPQSYDKWLAVYKQLNSTGIWNSPFTDRLGISMPMKQQSFAPQARL</sequence>
<dbReference type="OrthoDB" id="610608at2759"/>
<dbReference type="Gene3D" id="3.30.70.2520">
    <property type="match status" value="1"/>
</dbReference>
<dbReference type="SUPFAM" id="SSF56176">
    <property type="entry name" value="FAD-binding/transporter-associated domain-like"/>
    <property type="match status" value="1"/>
</dbReference>
<dbReference type="GO" id="GO:0016020">
    <property type="term" value="C:membrane"/>
    <property type="evidence" value="ECO:0007669"/>
    <property type="project" value="InterPro"/>
</dbReference>
<name>A0A8H4KBB7_9HYPO</name>
<accession>A0A8H4KBB7</accession>
<evidence type="ECO:0000256" key="2">
    <source>
        <dbReference type="ARBA" id="ARBA00013136"/>
    </source>
</evidence>
<comment type="caution">
    <text evidence="6">The sequence shown here is derived from an EMBL/GenBank/DDBJ whole genome shotgun (WGS) entry which is preliminary data.</text>
</comment>
<reference evidence="6 7" key="1">
    <citation type="submission" date="2020-01" db="EMBL/GenBank/DDBJ databases">
        <title>Identification and distribution of gene clusters putatively required for synthesis of sphingolipid metabolism inhibitors in phylogenetically diverse species of the filamentous fungus Fusarium.</title>
        <authorList>
            <person name="Kim H.-S."/>
            <person name="Busman M."/>
            <person name="Brown D.W."/>
            <person name="Divon H."/>
            <person name="Uhlig S."/>
            <person name="Proctor R.H."/>
        </authorList>
    </citation>
    <scope>NUCLEOTIDE SEQUENCE [LARGE SCALE GENOMIC DNA]</scope>
    <source>
        <strain evidence="6 7">NRRL 20459</strain>
    </source>
</reference>
<protein>
    <recommendedName>
        <fullName evidence="2">D-arabinono-1,4-lactone oxidase</fullName>
        <ecNumber evidence="2">1.1.3.37</ecNumber>
    </recommendedName>
    <alternativeName>
        <fullName evidence="4">L-galactono-gamma-lactone oxidase</fullName>
    </alternativeName>
</protein>
<dbReference type="Pfam" id="PF01565">
    <property type="entry name" value="FAD_binding_4"/>
    <property type="match status" value="1"/>
</dbReference>
<dbReference type="Proteomes" id="UP000554235">
    <property type="component" value="Unassembled WGS sequence"/>
</dbReference>
<dbReference type="InterPro" id="IPR036318">
    <property type="entry name" value="FAD-bd_PCMH-like_sf"/>
</dbReference>
<dbReference type="Pfam" id="PF04030">
    <property type="entry name" value="ALO"/>
    <property type="match status" value="1"/>
</dbReference>
<gene>
    <name evidence="6" type="ORF">FALBO_16853</name>
</gene>
<dbReference type="InterPro" id="IPR016169">
    <property type="entry name" value="FAD-bd_PCMH_sub2"/>
</dbReference>
<evidence type="ECO:0000313" key="6">
    <source>
        <dbReference type="EMBL" id="KAF4448090.1"/>
    </source>
</evidence>
<comment type="pathway">
    <text evidence="1">Cofactor biosynthesis; D-erythroascorbate biosynthesis; dehydro-D-arabinono-1,4-lactone from D-arabinose: step 2/2.</text>
</comment>
<evidence type="ECO:0000256" key="3">
    <source>
        <dbReference type="ARBA" id="ARBA00023002"/>
    </source>
</evidence>
<proteinExistence type="predicted"/>
<dbReference type="InterPro" id="IPR006094">
    <property type="entry name" value="Oxid_FAD_bind_N"/>
</dbReference>
<evidence type="ECO:0000313" key="7">
    <source>
        <dbReference type="Proteomes" id="UP000554235"/>
    </source>
</evidence>
<dbReference type="EC" id="1.1.3.37" evidence="2"/>